<organism evidence="5 6">
    <name type="scientific">Bradyrhizobium niftali</name>
    <dbReference type="NCBI Taxonomy" id="2560055"/>
    <lineage>
        <taxon>Bacteria</taxon>
        <taxon>Pseudomonadati</taxon>
        <taxon>Pseudomonadota</taxon>
        <taxon>Alphaproteobacteria</taxon>
        <taxon>Hyphomicrobiales</taxon>
        <taxon>Nitrobacteraceae</taxon>
        <taxon>Bradyrhizobium</taxon>
    </lineage>
</organism>
<evidence type="ECO:0000256" key="3">
    <source>
        <dbReference type="ARBA" id="ARBA00023027"/>
    </source>
</evidence>
<dbReference type="Pfam" id="PF13561">
    <property type="entry name" value="adh_short_C2"/>
    <property type="match status" value="1"/>
</dbReference>
<dbReference type="CDD" id="cd05233">
    <property type="entry name" value="SDR_c"/>
    <property type="match status" value="1"/>
</dbReference>
<comment type="similarity">
    <text evidence="1">Belongs to the short-chain dehydrogenases/reductases (SDR) family.</text>
</comment>
<protein>
    <submittedName>
        <fullName evidence="5">Glucose 1-dehydrogenase</fullName>
        <ecNumber evidence="5">1.1.1.47</ecNumber>
    </submittedName>
</protein>
<evidence type="ECO:0000259" key="4">
    <source>
        <dbReference type="SMART" id="SM00822"/>
    </source>
</evidence>
<feature type="domain" description="Ketoreductase" evidence="4">
    <location>
        <begin position="4"/>
        <end position="184"/>
    </location>
</feature>
<dbReference type="EMBL" id="SPQT01000023">
    <property type="protein sequence ID" value="TFV43426.1"/>
    <property type="molecule type" value="Genomic_DNA"/>
</dbReference>
<gene>
    <name evidence="5" type="ORF">E4K65_31795</name>
</gene>
<evidence type="ECO:0000256" key="1">
    <source>
        <dbReference type="ARBA" id="ARBA00006484"/>
    </source>
</evidence>
<dbReference type="PRINTS" id="PR00080">
    <property type="entry name" value="SDRFAMILY"/>
</dbReference>
<dbReference type="SMART" id="SM00822">
    <property type="entry name" value="PKS_KR"/>
    <property type="match status" value="1"/>
</dbReference>
<dbReference type="AlphaFoldDB" id="A0A4Y9LKC6"/>
<proteinExistence type="inferred from homology"/>
<evidence type="ECO:0000313" key="6">
    <source>
        <dbReference type="Proteomes" id="UP000297966"/>
    </source>
</evidence>
<sequence length="247" mass="25533">MSSSVVLITGALTGIGRAAAVAFAKAGHRVVVSGRKPDAGEALVRELRASGAEAEFVQADVRKEDDVRRLVDRTVERFGRLDVAVNNAGTEGKPGPITDQTAESYAATFDTNVLGVLLSMKHEARVMKGQGSGNIINISSTYGHEGAAGASIYVGSKHAVEGITKSVALELAKSGVRVNAVAPGPTDTGMLTRFTGTPENKAALVTTVPMARLGLSEELANTIVFIASEGASFITGHVLHVDGGKSH</sequence>
<dbReference type="SUPFAM" id="SSF51735">
    <property type="entry name" value="NAD(P)-binding Rossmann-fold domains"/>
    <property type="match status" value="1"/>
</dbReference>
<dbReference type="InterPro" id="IPR020904">
    <property type="entry name" value="Sc_DH/Rdtase_CS"/>
</dbReference>
<evidence type="ECO:0000256" key="2">
    <source>
        <dbReference type="ARBA" id="ARBA00023002"/>
    </source>
</evidence>
<keyword evidence="6" id="KW-1185">Reference proteome</keyword>
<dbReference type="NCBIfam" id="NF005559">
    <property type="entry name" value="PRK07231.1"/>
    <property type="match status" value="1"/>
</dbReference>
<dbReference type="InterPro" id="IPR036291">
    <property type="entry name" value="NAD(P)-bd_dom_sf"/>
</dbReference>
<accession>A0A4Y9LKC6</accession>
<name>A0A4Y9LKC6_9BRAD</name>
<dbReference type="RefSeq" id="WP_135177488.1">
    <property type="nucleotide sequence ID" value="NZ_SPQT01000023.1"/>
</dbReference>
<dbReference type="PROSITE" id="PS00061">
    <property type="entry name" value="ADH_SHORT"/>
    <property type="match status" value="1"/>
</dbReference>
<evidence type="ECO:0000313" key="5">
    <source>
        <dbReference type="EMBL" id="TFV43426.1"/>
    </source>
</evidence>
<keyword evidence="3" id="KW-0520">NAD</keyword>
<reference evidence="5 6" key="1">
    <citation type="submission" date="2019-03" db="EMBL/GenBank/DDBJ databases">
        <title>Bradyrhizobium diversity isolated from nodules of Chamaecrista fasciculata.</title>
        <authorList>
            <person name="Klepa M.S."/>
            <person name="Urquiaga M.O."/>
            <person name="Hungria M."/>
            <person name="Delamuta J.R."/>
        </authorList>
    </citation>
    <scope>NUCLEOTIDE SEQUENCE [LARGE SCALE GENOMIC DNA]</scope>
    <source>
        <strain evidence="5 6">CNPSo 3448</strain>
    </source>
</reference>
<dbReference type="GO" id="GO:0047936">
    <property type="term" value="F:glucose 1-dehydrogenase [NAD(P)+] activity"/>
    <property type="evidence" value="ECO:0007669"/>
    <property type="project" value="UniProtKB-EC"/>
</dbReference>
<dbReference type="Proteomes" id="UP000297966">
    <property type="component" value="Unassembled WGS sequence"/>
</dbReference>
<dbReference type="PRINTS" id="PR00081">
    <property type="entry name" value="GDHRDH"/>
</dbReference>
<dbReference type="PANTHER" id="PTHR24321:SF8">
    <property type="entry name" value="ESTRADIOL 17-BETA-DEHYDROGENASE 8-RELATED"/>
    <property type="match status" value="1"/>
</dbReference>
<dbReference type="Gene3D" id="3.40.50.720">
    <property type="entry name" value="NAD(P)-binding Rossmann-like Domain"/>
    <property type="match status" value="1"/>
</dbReference>
<dbReference type="OrthoDB" id="198783at2"/>
<dbReference type="EC" id="1.1.1.47" evidence="5"/>
<dbReference type="InterPro" id="IPR002347">
    <property type="entry name" value="SDR_fam"/>
</dbReference>
<keyword evidence="2 5" id="KW-0560">Oxidoreductase</keyword>
<dbReference type="FunFam" id="3.40.50.720:FF:000084">
    <property type="entry name" value="Short-chain dehydrogenase reductase"/>
    <property type="match status" value="1"/>
</dbReference>
<dbReference type="InterPro" id="IPR057326">
    <property type="entry name" value="KR_dom"/>
</dbReference>
<comment type="caution">
    <text evidence="5">The sequence shown here is derived from an EMBL/GenBank/DDBJ whole genome shotgun (WGS) entry which is preliminary data.</text>
</comment>
<dbReference type="PANTHER" id="PTHR24321">
    <property type="entry name" value="DEHYDROGENASES, SHORT CHAIN"/>
    <property type="match status" value="1"/>
</dbReference>